<feature type="domain" description="Indole-3-glycerol phosphate synthase" evidence="10">
    <location>
        <begin position="32"/>
        <end position="281"/>
    </location>
</feature>
<dbReference type="FunFam" id="3.20.20.70:FF:000024">
    <property type="entry name" value="Indole-3-glycerol phosphate synthase"/>
    <property type="match status" value="1"/>
</dbReference>
<dbReference type="PROSITE" id="PS00614">
    <property type="entry name" value="IGPS"/>
    <property type="match status" value="1"/>
</dbReference>
<keyword evidence="4 9" id="KW-0028">Amino-acid biosynthesis</keyword>
<dbReference type="InterPro" id="IPR013798">
    <property type="entry name" value="Indole-3-glycerol_P_synth_dom"/>
</dbReference>
<gene>
    <name evidence="9 11" type="primary">trpC</name>
    <name evidence="11" type="ORF">GS597_11960</name>
</gene>
<keyword evidence="7 9" id="KW-0057">Aromatic amino acid biosynthesis</keyword>
<evidence type="ECO:0000313" key="12">
    <source>
        <dbReference type="Proteomes" id="UP000607397"/>
    </source>
</evidence>
<comment type="caution">
    <text evidence="11">The sequence shown here is derived from an EMBL/GenBank/DDBJ whole genome shotgun (WGS) entry which is preliminary data.</text>
</comment>
<evidence type="ECO:0000256" key="6">
    <source>
        <dbReference type="ARBA" id="ARBA00022822"/>
    </source>
</evidence>
<comment type="pathway">
    <text evidence="2 9">Amino-acid biosynthesis; L-tryptophan biosynthesis; L-tryptophan from chorismate: step 4/5.</text>
</comment>
<reference evidence="11" key="1">
    <citation type="submission" date="2019-12" db="EMBL/GenBank/DDBJ databases">
        <title>High-Quality draft genome sequences of three cyanobacteria isolated from the limestone walls of the Old Cathedral of Coimbra.</title>
        <authorList>
            <person name="Tiago I."/>
            <person name="Soares F."/>
            <person name="Portugal A."/>
        </authorList>
    </citation>
    <scope>NUCLEOTIDE SEQUENCE [LARGE SCALE GENOMIC DNA]</scope>
    <source>
        <strain evidence="11">C</strain>
    </source>
</reference>
<dbReference type="CDD" id="cd00331">
    <property type="entry name" value="IGPS"/>
    <property type="match status" value="1"/>
</dbReference>
<dbReference type="InterPro" id="IPR045186">
    <property type="entry name" value="Indole-3-glycerol_P_synth"/>
</dbReference>
<comment type="catalytic activity">
    <reaction evidence="1 9">
        <text>1-(2-carboxyphenylamino)-1-deoxy-D-ribulose 5-phosphate + H(+) = (1S,2R)-1-C-(indol-3-yl)glycerol 3-phosphate + CO2 + H2O</text>
        <dbReference type="Rhea" id="RHEA:23476"/>
        <dbReference type="ChEBI" id="CHEBI:15377"/>
        <dbReference type="ChEBI" id="CHEBI:15378"/>
        <dbReference type="ChEBI" id="CHEBI:16526"/>
        <dbReference type="ChEBI" id="CHEBI:58613"/>
        <dbReference type="ChEBI" id="CHEBI:58866"/>
        <dbReference type="EC" id="4.1.1.48"/>
    </reaction>
</comment>
<evidence type="ECO:0000256" key="7">
    <source>
        <dbReference type="ARBA" id="ARBA00023141"/>
    </source>
</evidence>
<evidence type="ECO:0000256" key="3">
    <source>
        <dbReference type="ARBA" id="ARBA00008737"/>
    </source>
</evidence>
<dbReference type="Pfam" id="PF00218">
    <property type="entry name" value="IGPS"/>
    <property type="match status" value="1"/>
</dbReference>
<sequence>MQIRRRPPSSVVKVQELQYQTAVANAEPQNILEKIVWHKESEVTQMREQVPLLELQKRVKEMPAPLDFVGALRQGLTHPALIAEVKKASPSKGVLRPDFRPVDIALAYEAAKATCLSVLSDQHFFQGSFDYLAQIREVVKIPLLCKEFILYPYQIYKARTCGADAVLLIAAILSDQDLIYFLKILQGLGMAALIEVHTLAELDRVIALPGVQLVGINNRNLETFDVDLRVTCELMAQRAEVLKSRHIVTVSESGLHTASDLRRVADAGAEAVLVGESLIKTMTSPVSLEAEMTHMRSKVAKLFAS</sequence>
<evidence type="ECO:0000256" key="8">
    <source>
        <dbReference type="ARBA" id="ARBA00023239"/>
    </source>
</evidence>
<evidence type="ECO:0000256" key="9">
    <source>
        <dbReference type="HAMAP-Rule" id="MF_00134"/>
    </source>
</evidence>
<dbReference type="InterPro" id="IPR001468">
    <property type="entry name" value="Indole-3-GlycerolPSynthase_CS"/>
</dbReference>
<dbReference type="SUPFAM" id="SSF51366">
    <property type="entry name" value="Ribulose-phoshate binding barrel"/>
    <property type="match status" value="1"/>
</dbReference>
<name>A0A8K2A7S0_9CYAN</name>
<dbReference type="UniPathway" id="UPA00035">
    <property type="reaction ID" value="UER00043"/>
</dbReference>
<dbReference type="InterPro" id="IPR011060">
    <property type="entry name" value="RibuloseP-bd_barrel"/>
</dbReference>
<dbReference type="AlphaFoldDB" id="A0A8K2A7S0"/>
<protein>
    <recommendedName>
        <fullName evidence="9">Indole-3-glycerol phosphate synthase</fullName>
        <shortName evidence="9">IGPS</shortName>
        <ecNumber evidence="9">4.1.1.48</ecNumber>
    </recommendedName>
</protein>
<accession>A0A8K2A7S0</accession>
<dbReference type="PANTHER" id="PTHR22854:SF2">
    <property type="entry name" value="INDOLE-3-GLYCEROL-PHOSPHATE SYNTHASE"/>
    <property type="match status" value="1"/>
</dbReference>
<keyword evidence="5 9" id="KW-0210">Decarboxylase</keyword>
<keyword evidence="8 9" id="KW-0456">Lyase</keyword>
<dbReference type="EMBL" id="WVIC01000022">
    <property type="protein sequence ID" value="NCJ07206.1"/>
    <property type="molecule type" value="Genomic_DNA"/>
</dbReference>
<dbReference type="GO" id="GO:0000162">
    <property type="term" value="P:L-tryptophan biosynthetic process"/>
    <property type="evidence" value="ECO:0007669"/>
    <property type="project" value="UniProtKB-UniRule"/>
</dbReference>
<dbReference type="EC" id="4.1.1.48" evidence="9"/>
<dbReference type="NCBIfam" id="NF001377">
    <property type="entry name" value="PRK00278.2-4"/>
    <property type="match status" value="1"/>
</dbReference>
<dbReference type="NCBIfam" id="NF001372">
    <property type="entry name" value="PRK00278.1-4"/>
    <property type="match status" value="1"/>
</dbReference>
<evidence type="ECO:0000256" key="1">
    <source>
        <dbReference type="ARBA" id="ARBA00001633"/>
    </source>
</evidence>
<keyword evidence="12" id="KW-1185">Reference proteome</keyword>
<keyword evidence="6 9" id="KW-0822">Tryptophan biosynthesis</keyword>
<dbReference type="InterPro" id="IPR013785">
    <property type="entry name" value="Aldolase_TIM"/>
</dbReference>
<dbReference type="Gene3D" id="3.20.20.70">
    <property type="entry name" value="Aldolase class I"/>
    <property type="match status" value="1"/>
</dbReference>
<evidence type="ECO:0000256" key="2">
    <source>
        <dbReference type="ARBA" id="ARBA00004696"/>
    </source>
</evidence>
<comment type="similarity">
    <text evidence="3 9">Belongs to the TrpC family.</text>
</comment>
<dbReference type="PANTHER" id="PTHR22854">
    <property type="entry name" value="TRYPTOPHAN BIOSYNTHESIS PROTEIN"/>
    <property type="match status" value="1"/>
</dbReference>
<evidence type="ECO:0000313" key="11">
    <source>
        <dbReference type="EMBL" id="NCJ07206.1"/>
    </source>
</evidence>
<dbReference type="Proteomes" id="UP000607397">
    <property type="component" value="Unassembled WGS sequence"/>
</dbReference>
<evidence type="ECO:0000256" key="4">
    <source>
        <dbReference type="ARBA" id="ARBA00022605"/>
    </source>
</evidence>
<evidence type="ECO:0000259" key="10">
    <source>
        <dbReference type="Pfam" id="PF00218"/>
    </source>
</evidence>
<dbReference type="GO" id="GO:0004425">
    <property type="term" value="F:indole-3-glycerol-phosphate synthase activity"/>
    <property type="evidence" value="ECO:0007669"/>
    <property type="project" value="UniProtKB-UniRule"/>
</dbReference>
<dbReference type="RefSeq" id="WP_161825680.1">
    <property type="nucleotide sequence ID" value="NZ_WVIC01000022.1"/>
</dbReference>
<evidence type="ECO:0000256" key="5">
    <source>
        <dbReference type="ARBA" id="ARBA00022793"/>
    </source>
</evidence>
<organism evidence="11 12">
    <name type="scientific">Petrachloros mirabilis ULC683</name>
    <dbReference type="NCBI Taxonomy" id="2781853"/>
    <lineage>
        <taxon>Bacteria</taxon>
        <taxon>Bacillati</taxon>
        <taxon>Cyanobacteriota</taxon>
        <taxon>Cyanophyceae</taxon>
        <taxon>Synechococcales</taxon>
        <taxon>Petrachlorosaceae</taxon>
        <taxon>Petrachloros</taxon>
        <taxon>Petrachloros mirabilis</taxon>
    </lineage>
</organism>
<dbReference type="HAMAP" id="MF_00134_B">
    <property type="entry name" value="IGPS_B"/>
    <property type="match status" value="1"/>
</dbReference>
<dbReference type="GO" id="GO:0004640">
    <property type="term" value="F:phosphoribosylanthranilate isomerase activity"/>
    <property type="evidence" value="ECO:0007669"/>
    <property type="project" value="TreeGrafter"/>
</dbReference>
<proteinExistence type="inferred from homology"/>